<dbReference type="EC" id="1.15.1.1" evidence="7"/>
<dbReference type="InterPro" id="IPR018152">
    <property type="entry name" value="SOD_Cu/Zn_BS"/>
</dbReference>
<dbReference type="Pfam" id="PF00080">
    <property type="entry name" value="Sod_Cu"/>
    <property type="match status" value="1"/>
</dbReference>
<evidence type="ECO:0000256" key="4">
    <source>
        <dbReference type="ARBA" id="ARBA00022862"/>
    </source>
</evidence>
<gene>
    <name evidence="10" type="ORF">C8F04DRAFT_942512</name>
</gene>
<keyword evidence="3 7" id="KW-0862">Zinc</keyword>
<comment type="function">
    <text evidence="7">Destroys radicals which are normally produced within the cells and which are toxic to biological systems.</text>
</comment>
<comment type="catalytic activity">
    <reaction evidence="7">
        <text>2 superoxide + 2 H(+) = H2O2 + O2</text>
        <dbReference type="Rhea" id="RHEA:20696"/>
        <dbReference type="ChEBI" id="CHEBI:15378"/>
        <dbReference type="ChEBI" id="CHEBI:15379"/>
        <dbReference type="ChEBI" id="CHEBI:16240"/>
        <dbReference type="ChEBI" id="CHEBI:18421"/>
        <dbReference type="EC" id="1.15.1.1"/>
    </reaction>
</comment>
<dbReference type="PANTHER" id="PTHR10003">
    <property type="entry name" value="SUPEROXIDE DISMUTASE CU-ZN -RELATED"/>
    <property type="match status" value="1"/>
</dbReference>
<comment type="similarity">
    <text evidence="1 7">Belongs to the Cu-Zn superoxide dismutase family.</text>
</comment>
<evidence type="ECO:0000256" key="5">
    <source>
        <dbReference type="ARBA" id="ARBA00023002"/>
    </source>
</evidence>
<feature type="domain" description="Superoxide dismutase copper/zinc binding" evidence="9">
    <location>
        <begin position="54"/>
        <end position="188"/>
    </location>
</feature>
<dbReference type="InterPro" id="IPR001424">
    <property type="entry name" value="SOD_Cu_Zn_dom"/>
</dbReference>
<keyword evidence="8" id="KW-1133">Transmembrane helix</keyword>
<keyword evidence="2 7" id="KW-0479">Metal-binding</keyword>
<dbReference type="Proteomes" id="UP001218188">
    <property type="component" value="Unassembled WGS sequence"/>
</dbReference>
<accession>A0AAD6TFG8</accession>
<keyword evidence="5 7" id="KW-0560">Oxidoreductase</keyword>
<evidence type="ECO:0000256" key="1">
    <source>
        <dbReference type="ARBA" id="ARBA00010457"/>
    </source>
</evidence>
<keyword evidence="8" id="KW-0812">Transmembrane</keyword>
<dbReference type="AlphaFoldDB" id="A0AAD6TFG8"/>
<reference evidence="10" key="1">
    <citation type="submission" date="2023-03" db="EMBL/GenBank/DDBJ databases">
        <title>Massive genome expansion in bonnet fungi (Mycena s.s.) driven by repeated elements and novel gene families across ecological guilds.</title>
        <authorList>
            <consortium name="Lawrence Berkeley National Laboratory"/>
            <person name="Harder C.B."/>
            <person name="Miyauchi S."/>
            <person name="Viragh M."/>
            <person name="Kuo A."/>
            <person name="Thoen E."/>
            <person name="Andreopoulos B."/>
            <person name="Lu D."/>
            <person name="Skrede I."/>
            <person name="Drula E."/>
            <person name="Henrissat B."/>
            <person name="Morin E."/>
            <person name="Kohler A."/>
            <person name="Barry K."/>
            <person name="LaButti K."/>
            <person name="Morin E."/>
            <person name="Salamov A."/>
            <person name="Lipzen A."/>
            <person name="Mereny Z."/>
            <person name="Hegedus B."/>
            <person name="Baldrian P."/>
            <person name="Stursova M."/>
            <person name="Weitz H."/>
            <person name="Taylor A."/>
            <person name="Grigoriev I.V."/>
            <person name="Nagy L.G."/>
            <person name="Martin F."/>
            <person name="Kauserud H."/>
        </authorList>
    </citation>
    <scope>NUCLEOTIDE SEQUENCE</scope>
    <source>
        <strain evidence="10">CBHHK200</strain>
    </source>
</reference>
<feature type="transmembrane region" description="Helical" evidence="8">
    <location>
        <begin position="12"/>
        <end position="32"/>
    </location>
</feature>
<keyword evidence="11" id="KW-1185">Reference proteome</keyword>
<evidence type="ECO:0000256" key="7">
    <source>
        <dbReference type="RuleBase" id="RU000393"/>
    </source>
</evidence>
<dbReference type="FunFam" id="2.60.40.200:FF:000001">
    <property type="entry name" value="Superoxide dismutase [Cu-Zn]"/>
    <property type="match status" value="1"/>
</dbReference>
<comment type="cofactor">
    <cofactor evidence="7">
        <name>Cu cation</name>
        <dbReference type="ChEBI" id="CHEBI:23378"/>
    </cofactor>
    <text evidence="7">Binds 1 copper ion per subunit.</text>
</comment>
<keyword evidence="4" id="KW-0049">Antioxidant</keyword>
<evidence type="ECO:0000256" key="8">
    <source>
        <dbReference type="SAM" id="Phobius"/>
    </source>
</evidence>
<protein>
    <recommendedName>
        <fullName evidence="7">Superoxide dismutase [Cu-Zn]</fullName>
        <ecNumber evidence="7">1.15.1.1</ecNumber>
    </recommendedName>
</protein>
<proteinExistence type="inferred from homology"/>
<keyword evidence="8" id="KW-0472">Membrane</keyword>
<name>A0AAD6TFG8_9AGAR</name>
<comment type="cofactor">
    <cofactor evidence="7">
        <name>Zn(2+)</name>
        <dbReference type="ChEBI" id="CHEBI:29105"/>
    </cofactor>
    <text evidence="7">Binds 1 zinc ion per subunit.</text>
</comment>
<evidence type="ECO:0000259" key="9">
    <source>
        <dbReference type="Pfam" id="PF00080"/>
    </source>
</evidence>
<dbReference type="InterPro" id="IPR024134">
    <property type="entry name" value="SOD_Cu/Zn_/chaperone"/>
</dbReference>
<organism evidence="10 11">
    <name type="scientific">Mycena alexandri</name>
    <dbReference type="NCBI Taxonomy" id="1745969"/>
    <lineage>
        <taxon>Eukaryota</taxon>
        <taxon>Fungi</taxon>
        <taxon>Dikarya</taxon>
        <taxon>Basidiomycota</taxon>
        <taxon>Agaricomycotina</taxon>
        <taxon>Agaricomycetes</taxon>
        <taxon>Agaricomycetidae</taxon>
        <taxon>Agaricales</taxon>
        <taxon>Marasmiineae</taxon>
        <taxon>Mycenaceae</taxon>
        <taxon>Mycena</taxon>
    </lineage>
</organism>
<dbReference type="SUPFAM" id="SSF49329">
    <property type="entry name" value="Cu,Zn superoxide dismutase-like"/>
    <property type="match status" value="1"/>
</dbReference>
<evidence type="ECO:0000313" key="10">
    <source>
        <dbReference type="EMBL" id="KAJ7044190.1"/>
    </source>
</evidence>
<evidence type="ECO:0000313" key="11">
    <source>
        <dbReference type="Proteomes" id="UP001218188"/>
    </source>
</evidence>
<evidence type="ECO:0000256" key="3">
    <source>
        <dbReference type="ARBA" id="ARBA00022833"/>
    </source>
</evidence>
<dbReference type="CDD" id="cd00305">
    <property type="entry name" value="Cu-Zn_Superoxide_Dismutase"/>
    <property type="match status" value="1"/>
</dbReference>
<dbReference type="InterPro" id="IPR036423">
    <property type="entry name" value="SOD-like_Cu/Zn_dom_sf"/>
</dbReference>
<dbReference type="GO" id="GO:0005507">
    <property type="term" value="F:copper ion binding"/>
    <property type="evidence" value="ECO:0007669"/>
    <property type="project" value="InterPro"/>
</dbReference>
<sequence length="196" mass="20764">MEYPRKQSSNRGWWFAGAAVFLTMFFVLSSFLKGDTPALVTKAVVVLKGDSQATGTVTFEQKRSGVVTITGELRGLDPLASRGLHVHQFGDTTGGCVSAGPHFNPYGKNHGAPSDAERHVGDLGNIKTDEVGSASFQFEDNLISLNRPLSIVGRAVVLHAGTDDLGRGNDAESLKTGNAGARAACGVIVRRSFFLS</sequence>
<evidence type="ECO:0000256" key="2">
    <source>
        <dbReference type="ARBA" id="ARBA00022723"/>
    </source>
</evidence>
<evidence type="ECO:0000256" key="6">
    <source>
        <dbReference type="ARBA" id="ARBA00023008"/>
    </source>
</evidence>
<dbReference type="PROSITE" id="PS00332">
    <property type="entry name" value="SOD_CU_ZN_2"/>
    <property type="match status" value="1"/>
</dbReference>
<comment type="caution">
    <text evidence="10">The sequence shown here is derived from an EMBL/GenBank/DDBJ whole genome shotgun (WGS) entry which is preliminary data.</text>
</comment>
<dbReference type="GO" id="GO:0004784">
    <property type="term" value="F:superoxide dismutase activity"/>
    <property type="evidence" value="ECO:0007669"/>
    <property type="project" value="UniProtKB-EC"/>
</dbReference>
<dbReference type="PRINTS" id="PR00068">
    <property type="entry name" value="CUZNDISMTASE"/>
</dbReference>
<keyword evidence="6 7" id="KW-0186">Copper</keyword>
<dbReference type="Gene3D" id="2.60.40.200">
    <property type="entry name" value="Superoxide dismutase, copper/zinc binding domain"/>
    <property type="match status" value="1"/>
</dbReference>
<dbReference type="EMBL" id="JARJCM010000008">
    <property type="protein sequence ID" value="KAJ7044190.1"/>
    <property type="molecule type" value="Genomic_DNA"/>
</dbReference>